<feature type="compositionally biased region" description="Low complexity" evidence="3">
    <location>
        <begin position="235"/>
        <end position="248"/>
    </location>
</feature>
<reference evidence="5" key="1">
    <citation type="submission" date="2021-08" db="EMBL/GenBank/DDBJ databases">
        <title>WGS assembly of Ceratopteris richardii.</title>
        <authorList>
            <person name="Marchant D.B."/>
            <person name="Chen G."/>
            <person name="Jenkins J."/>
            <person name="Shu S."/>
            <person name="Leebens-Mack J."/>
            <person name="Grimwood J."/>
            <person name="Schmutz J."/>
            <person name="Soltis P."/>
            <person name="Soltis D."/>
            <person name="Chen Z.-H."/>
        </authorList>
    </citation>
    <scope>NUCLEOTIDE SEQUENCE</scope>
    <source>
        <strain evidence="5">Whitten #5841</strain>
        <tissue evidence="5">Leaf</tissue>
    </source>
</reference>
<dbReference type="PANTHER" id="PTHR47841:SF7">
    <property type="entry name" value="CYSTEINE_HISTIDINE-RICH C1 DOMAIN PROTEIN"/>
    <property type="match status" value="1"/>
</dbReference>
<dbReference type="SUPFAM" id="SSF57889">
    <property type="entry name" value="Cysteine-rich domain"/>
    <property type="match status" value="2"/>
</dbReference>
<dbReference type="Pfam" id="PF13639">
    <property type="entry name" value="zf-RING_2"/>
    <property type="match status" value="1"/>
</dbReference>
<dbReference type="InterPro" id="IPR001841">
    <property type="entry name" value="Znf_RING"/>
</dbReference>
<dbReference type="Proteomes" id="UP000825935">
    <property type="component" value="Chromosome 33"/>
</dbReference>
<evidence type="ECO:0000313" key="6">
    <source>
        <dbReference type="Proteomes" id="UP000825935"/>
    </source>
</evidence>
<keyword evidence="2" id="KW-0863">Zinc-finger</keyword>
<dbReference type="SMART" id="SM00184">
    <property type="entry name" value="RING"/>
    <property type="match status" value="1"/>
</dbReference>
<dbReference type="OMA" id="HSICAKA"/>
<dbReference type="OrthoDB" id="1909414at2759"/>
<dbReference type="GO" id="GO:0008270">
    <property type="term" value="F:zinc ion binding"/>
    <property type="evidence" value="ECO:0007669"/>
    <property type="project" value="UniProtKB-KW"/>
</dbReference>
<dbReference type="SUPFAM" id="SSF57850">
    <property type="entry name" value="RING/U-box"/>
    <property type="match status" value="1"/>
</dbReference>
<sequence length="364" mass="40911">MAHALTLLGAAPYFTEKYICNLCRESGCGPVYHCSHCDFDLHVSCAAMEPVAYHFTHLDHLLLLAPPDPRKRMCDSCGGDIRGWAFRCDECDFDLHSICAKAPRFMRHQDHPHPLELRRQDASRNLECSGCRNRIKNHAYECVVCDFRLHQLCARMSGFLLHPGHADHRLRRRKTVSPTLSSNRRLPTCHRCRQGVQGWELCCSVCDIHFHPLCAGIEEHHLPHESSISEGTYGSRAEASAATSTTTSQPIGAHLTRNVGSPASANTVVEVPDTNDLESLRKIVRFLEKTAISRAQHADQSTPQTNPDATSKDDCCPTCFEGFNSTNPRKTTNCGHSFHLPCIIEWMERSDSCPVCRRRIELEI</sequence>
<name>A0A8T2QNB8_CERRI</name>
<keyword evidence="2" id="KW-0862">Zinc</keyword>
<keyword evidence="1" id="KW-0677">Repeat</keyword>
<keyword evidence="6" id="KW-1185">Reference proteome</keyword>
<organism evidence="5 6">
    <name type="scientific">Ceratopteris richardii</name>
    <name type="common">Triangle waterfern</name>
    <dbReference type="NCBI Taxonomy" id="49495"/>
    <lineage>
        <taxon>Eukaryota</taxon>
        <taxon>Viridiplantae</taxon>
        <taxon>Streptophyta</taxon>
        <taxon>Embryophyta</taxon>
        <taxon>Tracheophyta</taxon>
        <taxon>Polypodiopsida</taxon>
        <taxon>Polypodiidae</taxon>
        <taxon>Polypodiales</taxon>
        <taxon>Pteridineae</taxon>
        <taxon>Pteridaceae</taxon>
        <taxon>Parkerioideae</taxon>
        <taxon>Ceratopteris</taxon>
    </lineage>
</organism>
<dbReference type="InterPro" id="IPR013083">
    <property type="entry name" value="Znf_RING/FYVE/PHD"/>
</dbReference>
<evidence type="ECO:0000313" key="5">
    <source>
        <dbReference type="EMBL" id="KAH7284995.1"/>
    </source>
</evidence>
<accession>A0A8T2QNB8</accession>
<evidence type="ECO:0000259" key="4">
    <source>
        <dbReference type="PROSITE" id="PS50089"/>
    </source>
</evidence>
<dbReference type="Gene3D" id="3.30.40.10">
    <property type="entry name" value="Zinc/RING finger domain, C3HC4 (zinc finger)"/>
    <property type="match status" value="1"/>
</dbReference>
<dbReference type="PROSITE" id="PS50089">
    <property type="entry name" value="ZF_RING_2"/>
    <property type="match status" value="1"/>
</dbReference>
<protein>
    <recommendedName>
        <fullName evidence="4">RING-type domain-containing protein</fullName>
    </recommendedName>
</protein>
<evidence type="ECO:0000256" key="1">
    <source>
        <dbReference type="ARBA" id="ARBA00022737"/>
    </source>
</evidence>
<dbReference type="EMBL" id="CM035438">
    <property type="protein sequence ID" value="KAH7284995.1"/>
    <property type="molecule type" value="Genomic_DNA"/>
</dbReference>
<dbReference type="InterPro" id="IPR046349">
    <property type="entry name" value="C1-like_sf"/>
</dbReference>
<dbReference type="AlphaFoldDB" id="A0A8T2QNB8"/>
<proteinExistence type="predicted"/>
<dbReference type="PANTHER" id="PTHR47841">
    <property type="entry name" value="DIACYLGLYCEROL KINASE THETA-LIKE-RELATED"/>
    <property type="match status" value="1"/>
</dbReference>
<keyword evidence="2" id="KW-0479">Metal-binding</keyword>
<evidence type="ECO:0000256" key="2">
    <source>
        <dbReference type="PROSITE-ProRule" id="PRU00175"/>
    </source>
</evidence>
<evidence type="ECO:0000256" key="3">
    <source>
        <dbReference type="SAM" id="MobiDB-lite"/>
    </source>
</evidence>
<dbReference type="InterPro" id="IPR004146">
    <property type="entry name" value="DC1"/>
</dbReference>
<dbReference type="Pfam" id="PF03107">
    <property type="entry name" value="C1_2"/>
    <property type="match status" value="3"/>
</dbReference>
<comment type="caution">
    <text evidence="5">The sequence shown here is derived from an EMBL/GenBank/DDBJ whole genome shotgun (WGS) entry which is preliminary data.</text>
</comment>
<gene>
    <name evidence="5" type="ORF">KP509_33G006500</name>
</gene>
<feature type="region of interest" description="Disordered" evidence="3">
    <location>
        <begin position="226"/>
        <end position="259"/>
    </location>
</feature>
<feature type="domain" description="RING-type" evidence="4">
    <location>
        <begin position="316"/>
        <end position="357"/>
    </location>
</feature>